<dbReference type="GO" id="GO:0004252">
    <property type="term" value="F:serine-type endopeptidase activity"/>
    <property type="evidence" value="ECO:0007669"/>
    <property type="project" value="InterPro"/>
</dbReference>
<feature type="transmembrane region" description="Helical" evidence="5">
    <location>
        <begin position="222"/>
        <end position="241"/>
    </location>
</feature>
<feature type="domain" description="Peptidase S54 rhomboid" evidence="6">
    <location>
        <begin position="86"/>
        <end position="236"/>
    </location>
</feature>
<proteinExistence type="predicted"/>
<keyword evidence="4 5" id="KW-0472">Membrane</keyword>
<keyword evidence="8" id="KW-1185">Reference proteome</keyword>
<keyword evidence="2 5" id="KW-0812">Transmembrane</keyword>
<comment type="caution">
    <text evidence="7">The sequence shown here is derived from an EMBL/GenBank/DDBJ whole genome shotgun (WGS) entry which is preliminary data.</text>
</comment>
<accession>A0AA37X1P9</accession>
<dbReference type="Gene3D" id="1.20.1540.10">
    <property type="entry name" value="Rhomboid-like"/>
    <property type="match status" value="1"/>
</dbReference>
<evidence type="ECO:0000313" key="8">
    <source>
        <dbReference type="Proteomes" id="UP001157355"/>
    </source>
</evidence>
<dbReference type="Pfam" id="PF01694">
    <property type="entry name" value="Rhomboid"/>
    <property type="match status" value="1"/>
</dbReference>
<evidence type="ECO:0000313" key="7">
    <source>
        <dbReference type="EMBL" id="GLS85431.1"/>
    </source>
</evidence>
<dbReference type="SUPFAM" id="SSF144091">
    <property type="entry name" value="Rhomboid-like"/>
    <property type="match status" value="1"/>
</dbReference>
<feature type="transmembrane region" description="Helical" evidence="5">
    <location>
        <begin position="89"/>
        <end position="110"/>
    </location>
</feature>
<organism evidence="7 8">
    <name type="scientific">Cypionkella aquatica</name>
    <dbReference type="NCBI Taxonomy" id="1756042"/>
    <lineage>
        <taxon>Bacteria</taxon>
        <taxon>Pseudomonadati</taxon>
        <taxon>Pseudomonadota</taxon>
        <taxon>Alphaproteobacteria</taxon>
        <taxon>Rhodobacterales</taxon>
        <taxon>Paracoccaceae</taxon>
        <taxon>Cypionkella</taxon>
    </lineage>
</organism>
<keyword evidence="7" id="KW-0645">Protease</keyword>
<reference evidence="7 8" key="1">
    <citation type="journal article" date="2014" name="Int. J. Syst. Evol. Microbiol.">
        <title>Complete genome sequence of Corynebacterium casei LMG S-19264T (=DSM 44701T), isolated from a smear-ripened cheese.</title>
        <authorList>
            <consortium name="US DOE Joint Genome Institute (JGI-PGF)"/>
            <person name="Walter F."/>
            <person name="Albersmeier A."/>
            <person name="Kalinowski J."/>
            <person name="Ruckert C."/>
        </authorList>
    </citation>
    <scope>NUCLEOTIDE SEQUENCE [LARGE SCALE GENOMIC DNA]</scope>
    <source>
        <strain evidence="7 8">NBRC 111766</strain>
    </source>
</reference>
<comment type="subcellular location">
    <subcellularLocation>
        <location evidence="1">Membrane</location>
        <topology evidence="1">Multi-pass membrane protein</topology>
    </subcellularLocation>
</comment>
<dbReference type="GO" id="GO:0006508">
    <property type="term" value="P:proteolysis"/>
    <property type="evidence" value="ECO:0007669"/>
    <property type="project" value="UniProtKB-KW"/>
</dbReference>
<feature type="transmembrane region" description="Helical" evidence="5">
    <location>
        <begin position="23"/>
        <end position="44"/>
    </location>
</feature>
<evidence type="ECO:0000256" key="3">
    <source>
        <dbReference type="ARBA" id="ARBA00022989"/>
    </source>
</evidence>
<dbReference type="AlphaFoldDB" id="A0AA37X1P9"/>
<name>A0AA37X1P9_9RHOB</name>
<feature type="transmembrane region" description="Helical" evidence="5">
    <location>
        <begin position="181"/>
        <end position="202"/>
    </location>
</feature>
<sequence>MGPEGDAMQDDVRPDQIAPINPLPGVVWLLALPMIGLEILFSLADAELIGGVQAVGWRIAAIQDYGVFPEFWRQRLAAGAVDQSVLLRFLSFAFVNGSATQALFGVAMLLALGKFVGEVFRAWAVAFVFLASGALGGLVYAYLVPNQPLYGAFPGVYGLIGAFSFLIWVKLAGTGVNQLRAFTMIGALMLIQALYGAFFTVLPMLMPSMGDVGHDWSWVADLPGFAAGFLLSFVVSPGGFARVRDRVRNR</sequence>
<keyword evidence="3 5" id="KW-1133">Transmembrane helix</keyword>
<dbReference type="Proteomes" id="UP001157355">
    <property type="component" value="Unassembled WGS sequence"/>
</dbReference>
<dbReference type="GO" id="GO:0016020">
    <property type="term" value="C:membrane"/>
    <property type="evidence" value="ECO:0007669"/>
    <property type="project" value="UniProtKB-SubCell"/>
</dbReference>
<protein>
    <submittedName>
        <fullName evidence="7">Rhomboid family intramembrane serine protease</fullName>
    </submittedName>
</protein>
<evidence type="ECO:0000259" key="6">
    <source>
        <dbReference type="Pfam" id="PF01694"/>
    </source>
</evidence>
<keyword evidence="7" id="KW-0378">Hydrolase</keyword>
<feature type="transmembrane region" description="Helical" evidence="5">
    <location>
        <begin position="122"/>
        <end position="143"/>
    </location>
</feature>
<evidence type="ECO:0000256" key="5">
    <source>
        <dbReference type="SAM" id="Phobius"/>
    </source>
</evidence>
<gene>
    <name evidence="7" type="ORF">GCM10010873_04040</name>
</gene>
<evidence type="ECO:0000256" key="4">
    <source>
        <dbReference type="ARBA" id="ARBA00023136"/>
    </source>
</evidence>
<dbReference type="EMBL" id="BSPP01000002">
    <property type="protein sequence ID" value="GLS85431.1"/>
    <property type="molecule type" value="Genomic_DNA"/>
</dbReference>
<dbReference type="InterPro" id="IPR022764">
    <property type="entry name" value="Peptidase_S54_rhomboid_dom"/>
</dbReference>
<dbReference type="InterPro" id="IPR035952">
    <property type="entry name" value="Rhomboid-like_sf"/>
</dbReference>
<evidence type="ECO:0000256" key="1">
    <source>
        <dbReference type="ARBA" id="ARBA00004141"/>
    </source>
</evidence>
<evidence type="ECO:0000256" key="2">
    <source>
        <dbReference type="ARBA" id="ARBA00022692"/>
    </source>
</evidence>
<feature type="transmembrane region" description="Helical" evidence="5">
    <location>
        <begin position="149"/>
        <end position="169"/>
    </location>
</feature>